<evidence type="ECO:0000313" key="1">
    <source>
        <dbReference type="EMBL" id="QHT16594.1"/>
    </source>
</evidence>
<dbReference type="Gene3D" id="3.40.50.2000">
    <property type="entry name" value="Glycogen Phosphorylase B"/>
    <property type="match status" value="1"/>
</dbReference>
<evidence type="ECO:0008006" key="2">
    <source>
        <dbReference type="Google" id="ProtNLM"/>
    </source>
</evidence>
<name>A0A6C0DJY3_9ZZZZ</name>
<dbReference type="AlphaFoldDB" id="A0A6C0DJY3"/>
<protein>
    <recommendedName>
        <fullName evidence="2">Glycosyltransferase</fullName>
    </recommendedName>
</protein>
<accession>A0A6C0DJY3</accession>
<proteinExistence type="predicted"/>
<dbReference type="SUPFAM" id="SSF53756">
    <property type="entry name" value="UDP-Glycosyltransferase/glycogen phosphorylase"/>
    <property type="match status" value="1"/>
</dbReference>
<dbReference type="EMBL" id="MN739626">
    <property type="protein sequence ID" value="QHT16594.1"/>
    <property type="molecule type" value="Genomic_DNA"/>
</dbReference>
<sequence>MSIKFAIVGPGIMSIPPKGWGAVEILIWDYAKALEALGFICKIYNDVNLDNVARMIITDKPDFVHIQYDMHSGLVKQIQNHVKLIAITTHYGYLDQRNKWGDHYTRVFNQMIVTKSKNLYHFVLSENIKRVYMNNGISENKIIVTPNGANSTLFQYHTNPSFTDRSIYLAKIDNRKRQFLFQNIPNLYFAGNNCDSRFNSSRYLGEWSKDTLYSSLSNYGSLVLLSDGEADPLVVKEALICGLGVVISEWSTAGLDLTKPYITVIKESDIGNISHVTKAIEDNRNISIGMRDTIREYGLTFDWKPLVEKYVENVKCLLNR</sequence>
<reference evidence="1" key="1">
    <citation type="journal article" date="2020" name="Nature">
        <title>Giant virus diversity and host interactions through global metagenomics.</title>
        <authorList>
            <person name="Schulz F."/>
            <person name="Roux S."/>
            <person name="Paez-Espino D."/>
            <person name="Jungbluth S."/>
            <person name="Walsh D.A."/>
            <person name="Denef V.J."/>
            <person name="McMahon K.D."/>
            <person name="Konstantinidis K.T."/>
            <person name="Eloe-Fadrosh E.A."/>
            <person name="Kyrpides N.C."/>
            <person name="Woyke T."/>
        </authorList>
    </citation>
    <scope>NUCLEOTIDE SEQUENCE</scope>
    <source>
        <strain evidence="1">GVMAG-M-3300023174-189</strain>
    </source>
</reference>
<organism evidence="1">
    <name type="scientific">viral metagenome</name>
    <dbReference type="NCBI Taxonomy" id="1070528"/>
    <lineage>
        <taxon>unclassified sequences</taxon>
        <taxon>metagenomes</taxon>
        <taxon>organismal metagenomes</taxon>
    </lineage>
</organism>